<feature type="compositionally biased region" description="Basic and acidic residues" evidence="1">
    <location>
        <begin position="70"/>
        <end position="82"/>
    </location>
</feature>
<evidence type="ECO:0000313" key="3">
    <source>
        <dbReference type="Proteomes" id="UP000076722"/>
    </source>
</evidence>
<feature type="compositionally biased region" description="Low complexity" evidence="1">
    <location>
        <begin position="18"/>
        <end position="42"/>
    </location>
</feature>
<keyword evidence="3" id="KW-1185">Reference proteome</keyword>
<dbReference type="Proteomes" id="UP000076722">
    <property type="component" value="Unassembled WGS sequence"/>
</dbReference>
<reference evidence="2 3" key="1">
    <citation type="journal article" date="2016" name="Mol. Biol. Evol.">
        <title>Comparative Genomics of Early-Diverging Mushroom-Forming Fungi Provides Insights into the Origins of Lignocellulose Decay Capabilities.</title>
        <authorList>
            <person name="Nagy L.G."/>
            <person name="Riley R."/>
            <person name="Tritt A."/>
            <person name="Adam C."/>
            <person name="Daum C."/>
            <person name="Floudas D."/>
            <person name="Sun H."/>
            <person name="Yadav J.S."/>
            <person name="Pangilinan J."/>
            <person name="Larsson K.H."/>
            <person name="Matsuura K."/>
            <person name="Barry K."/>
            <person name="Labutti K."/>
            <person name="Kuo R."/>
            <person name="Ohm R.A."/>
            <person name="Bhattacharya S.S."/>
            <person name="Shirouzu T."/>
            <person name="Yoshinaga Y."/>
            <person name="Martin F.M."/>
            <person name="Grigoriev I.V."/>
            <person name="Hibbett D.S."/>
        </authorList>
    </citation>
    <scope>NUCLEOTIDE SEQUENCE [LARGE SCALE GENOMIC DNA]</scope>
    <source>
        <strain evidence="2 3">HHB9708</strain>
    </source>
</reference>
<dbReference type="EMBL" id="KV419412">
    <property type="protein sequence ID" value="KZS91991.1"/>
    <property type="molecule type" value="Genomic_DNA"/>
</dbReference>
<feature type="compositionally biased region" description="Polar residues" evidence="1">
    <location>
        <begin position="141"/>
        <end position="158"/>
    </location>
</feature>
<feature type="compositionally biased region" description="Polar residues" evidence="1">
    <location>
        <begin position="84"/>
        <end position="95"/>
    </location>
</feature>
<dbReference type="OrthoDB" id="2590620at2759"/>
<organism evidence="2 3">
    <name type="scientific">Sistotremastrum niveocremeum HHB9708</name>
    <dbReference type="NCBI Taxonomy" id="1314777"/>
    <lineage>
        <taxon>Eukaryota</taxon>
        <taxon>Fungi</taxon>
        <taxon>Dikarya</taxon>
        <taxon>Basidiomycota</taxon>
        <taxon>Agaricomycotina</taxon>
        <taxon>Agaricomycetes</taxon>
        <taxon>Sistotremastrales</taxon>
        <taxon>Sistotremastraceae</taxon>
        <taxon>Sertulicium</taxon>
        <taxon>Sertulicium niveocremeum</taxon>
    </lineage>
</organism>
<accession>A0A164T1M9</accession>
<feature type="compositionally biased region" description="Polar residues" evidence="1">
    <location>
        <begin position="43"/>
        <end position="57"/>
    </location>
</feature>
<dbReference type="AlphaFoldDB" id="A0A164T1M9"/>
<feature type="region of interest" description="Disordered" evidence="1">
    <location>
        <begin position="18"/>
        <end position="194"/>
    </location>
</feature>
<evidence type="ECO:0000256" key="1">
    <source>
        <dbReference type="SAM" id="MobiDB-lite"/>
    </source>
</evidence>
<name>A0A164T1M9_9AGAM</name>
<feature type="compositionally biased region" description="Low complexity" evidence="1">
    <location>
        <begin position="159"/>
        <end position="172"/>
    </location>
</feature>
<sequence length="241" mass="24698">MSAPLNPNHHFHHNLALNHQQPPVNGQNNGQAGGFENNANNQYDGSRQPQGTNQYGDQGQFEGGRHHHTRQNDGDGIVHENDSEFNTNNAASYPPTSDGYAGNQQFASGGPGSGQNTTSTAGGHGHGVGADNDFTGLGRYNATNAGTNGPNSGLQNQPGAFGAASTGRAAGAGTTGPGGTPGNTANMTSTGTTANTHGILGKLQHAAGDVLDAPELQRRGLQKEQEADALKAQRLNQQGGF</sequence>
<protein>
    <recommendedName>
        <fullName evidence="4">CsbD-like domain-containing protein</fullName>
    </recommendedName>
</protein>
<proteinExistence type="predicted"/>
<evidence type="ECO:0000313" key="2">
    <source>
        <dbReference type="EMBL" id="KZS91991.1"/>
    </source>
</evidence>
<evidence type="ECO:0008006" key="4">
    <source>
        <dbReference type="Google" id="ProtNLM"/>
    </source>
</evidence>
<gene>
    <name evidence="2" type="ORF">SISNIDRAFT_496328</name>
</gene>